<gene>
    <name evidence="3" type="ORF">IDM40_16815</name>
</gene>
<name>A0ABR9P942_9ACTN</name>
<keyword evidence="1" id="KW-0812">Transmembrane</keyword>
<evidence type="ECO:0000313" key="4">
    <source>
        <dbReference type="Proteomes" id="UP000806528"/>
    </source>
</evidence>
<keyword evidence="1" id="KW-0472">Membrane</keyword>
<evidence type="ECO:0000313" key="3">
    <source>
        <dbReference type="EMBL" id="MBE3000351.1"/>
    </source>
</evidence>
<dbReference type="PANTHER" id="PTHR40763">
    <property type="entry name" value="MEMBRANE PROTEIN-RELATED"/>
    <property type="match status" value="1"/>
</dbReference>
<organism evidence="3 4">
    <name type="scientific">Nocardiopsis coralli</name>
    <dbReference type="NCBI Taxonomy" id="2772213"/>
    <lineage>
        <taxon>Bacteria</taxon>
        <taxon>Bacillati</taxon>
        <taxon>Actinomycetota</taxon>
        <taxon>Actinomycetes</taxon>
        <taxon>Streptosporangiales</taxon>
        <taxon>Nocardiopsidaceae</taxon>
        <taxon>Nocardiopsis</taxon>
    </lineage>
</organism>
<dbReference type="RefSeq" id="WP_193122961.1">
    <property type="nucleotide sequence ID" value="NZ_JADBGI010000014.1"/>
</dbReference>
<feature type="transmembrane region" description="Helical" evidence="1">
    <location>
        <begin position="120"/>
        <end position="141"/>
    </location>
</feature>
<dbReference type="InterPro" id="IPR012551">
    <property type="entry name" value="DUF1707_SHOCT-like"/>
</dbReference>
<evidence type="ECO:0000256" key="1">
    <source>
        <dbReference type="SAM" id="Phobius"/>
    </source>
</evidence>
<evidence type="ECO:0000259" key="2">
    <source>
        <dbReference type="Pfam" id="PF08044"/>
    </source>
</evidence>
<feature type="transmembrane region" description="Helical" evidence="1">
    <location>
        <begin position="93"/>
        <end position="114"/>
    </location>
</feature>
<reference evidence="3 4" key="1">
    <citation type="submission" date="2020-09" db="EMBL/GenBank/DDBJ databases">
        <title>Diversity and distribution of actinomycetes associated with coral in the coast of Hainan.</title>
        <authorList>
            <person name="Li F."/>
        </authorList>
    </citation>
    <scope>NUCLEOTIDE SEQUENCE [LARGE SCALE GENOMIC DNA]</scope>
    <source>
        <strain evidence="3 4">HNM0947</strain>
    </source>
</reference>
<dbReference type="PANTHER" id="PTHR40763:SF4">
    <property type="entry name" value="DUF1707 DOMAIN-CONTAINING PROTEIN"/>
    <property type="match status" value="1"/>
</dbReference>
<dbReference type="Proteomes" id="UP000806528">
    <property type="component" value="Unassembled WGS sequence"/>
</dbReference>
<protein>
    <submittedName>
        <fullName evidence="3">DUF1707 domain-containing protein</fullName>
    </submittedName>
</protein>
<sequence>MSDQAPSMRVPDSERDRVAQLLQEHFAQGRLDHEEFTERLAATYKARTEGELARVTQDLPERDLAELRGADQRSEETAVPPLTWRDPAIVIPWALWGGVNVLCLVIWLILVLTTDHSYPWFLWVMFPWGILMGLVTAGVLWGQRRGEEPDPGRG</sequence>
<dbReference type="EMBL" id="JADBGI010000014">
    <property type="protein sequence ID" value="MBE3000351.1"/>
    <property type="molecule type" value="Genomic_DNA"/>
</dbReference>
<dbReference type="Pfam" id="PF08044">
    <property type="entry name" value="DUF1707"/>
    <property type="match status" value="1"/>
</dbReference>
<feature type="domain" description="DUF1707" evidence="2">
    <location>
        <begin position="8"/>
        <end position="60"/>
    </location>
</feature>
<comment type="caution">
    <text evidence="3">The sequence shown here is derived from an EMBL/GenBank/DDBJ whole genome shotgun (WGS) entry which is preliminary data.</text>
</comment>
<accession>A0ABR9P942</accession>
<keyword evidence="1" id="KW-1133">Transmembrane helix</keyword>
<keyword evidence="4" id="KW-1185">Reference proteome</keyword>
<proteinExistence type="predicted"/>